<dbReference type="InterPro" id="IPR008321">
    <property type="entry name" value="UCP032146"/>
</dbReference>
<dbReference type="Proteomes" id="UP000332515">
    <property type="component" value="Unassembled WGS sequence"/>
</dbReference>
<organism evidence="2 3">
    <name type="scientific">Segnochrobactrum spirostomi</name>
    <dbReference type="NCBI Taxonomy" id="2608987"/>
    <lineage>
        <taxon>Bacteria</taxon>
        <taxon>Pseudomonadati</taxon>
        <taxon>Pseudomonadota</taxon>
        <taxon>Alphaproteobacteria</taxon>
        <taxon>Hyphomicrobiales</taxon>
        <taxon>Segnochrobactraceae</taxon>
        <taxon>Segnochrobactrum</taxon>
    </lineage>
</organism>
<dbReference type="RefSeq" id="WP_153481061.1">
    <property type="nucleotide sequence ID" value="NZ_VWNA01000001.1"/>
</dbReference>
<dbReference type="NCBIfam" id="NF002769">
    <property type="entry name" value="PRK02853.1"/>
    <property type="match status" value="1"/>
</dbReference>
<proteinExistence type="inferred from homology"/>
<dbReference type="Pfam" id="PF06793">
    <property type="entry name" value="UPF0262"/>
    <property type="match status" value="1"/>
</dbReference>
<evidence type="ECO:0000313" key="2">
    <source>
        <dbReference type="EMBL" id="MQT13141.1"/>
    </source>
</evidence>
<dbReference type="EMBL" id="VWNA01000001">
    <property type="protein sequence ID" value="MQT13141.1"/>
    <property type="molecule type" value="Genomic_DNA"/>
</dbReference>
<dbReference type="AlphaFoldDB" id="A0A6A7Y4W7"/>
<dbReference type="PIRSF" id="PIRSF032146">
    <property type="entry name" value="UCP032146"/>
    <property type="match status" value="1"/>
</dbReference>
<sequence length="176" mass="19309">MESSGEGGAAGHGGTGGPAAAARRLVAVTLDEASIARTTRDIDHERAIAIYDLVEENTFAPVGDTEDGPYKLTLAIRERRLVLDITRPDGRPVATHLLSLSPFRGVLKDYFLICESYYQAIRSASPSQIEAIDMGRRGIHNEGSQLLMERLEGKIEIDFDTARRLFTLICALHWKG</sequence>
<gene>
    <name evidence="2" type="ORF">F0357_10905</name>
</gene>
<dbReference type="HAMAP" id="MF_00678">
    <property type="entry name" value="UPF0262"/>
    <property type="match status" value="1"/>
</dbReference>
<keyword evidence="3" id="KW-1185">Reference proteome</keyword>
<protein>
    <recommendedName>
        <fullName evidence="1">UPF0262 protein F0357_10905</fullName>
    </recommendedName>
</protein>
<comment type="similarity">
    <text evidence="1">Belongs to the UPF0262 family.</text>
</comment>
<accession>A0A6A7Y4W7</accession>
<evidence type="ECO:0000313" key="3">
    <source>
        <dbReference type="Proteomes" id="UP000332515"/>
    </source>
</evidence>
<comment type="caution">
    <text evidence="2">The sequence shown here is derived from an EMBL/GenBank/DDBJ whole genome shotgun (WGS) entry which is preliminary data.</text>
</comment>
<reference evidence="2 3" key="1">
    <citation type="submission" date="2019-09" db="EMBL/GenBank/DDBJ databases">
        <title>Segnochrobactrum spirostomi gen. nov., sp. nov., isolated from the ciliate Spirostomum cf. yagiui and description of a novel family, Segnochrobactraceae fam. nov. within the order Rhizobiales of the class Alphaproteobacteria.</title>
        <authorList>
            <person name="Akter S."/>
            <person name="Shazib S.U.A."/>
            <person name="Shin M.K."/>
        </authorList>
    </citation>
    <scope>NUCLEOTIDE SEQUENCE [LARGE SCALE GENOMIC DNA]</scope>
    <source>
        <strain evidence="2 3">Sp-1</strain>
    </source>
</reference>
<evidence type="ECO:0000256" key="1">
    <source>
        <dbReference type="HAMAP-Rule" id="MF_00678"/>
    </source>
</evidence>
<name>A0A6A7Y4W7_9HYPH</name>